<protein>
    <submittedName>
        <fullName evidence="2">Uncharacterized protein</fullName>
    </submittedName>
</protein>
<proteinExistence type="predicted"/>
<dbReference type="EMBL" id="UOEC01000058">
    <property type="protein sequence ID" value="VAV89274.1"/>
    <property type="molecule type" value="Genomic_DNA"/>
</dbReference>
<evidence type="ECO:0000256" key="1">
    <source>
        <dbReference type="SAM" id="MobiDB-lite"/>
    </source>
</evidence>
<evidence type="ECO:0000313" key="2">
    <source>
        <dbReference type="EMBL" id="VAV89274.1"/>
    </source>
</evidence>
<dbReference type="AlphaFoldDB" id="A0A3B0R7E8"/>
<gene>
    <name evidence="2" type="ORF">MNBD_ALPHA08-1619</name>
</gene>
<feature type="region of interest" description="Disordered" evidence="1">
    <location>
        <begin position="29"/>
        <end position="53"/>
    </location>
</feature>
<sequence>MSVRNKILGGVVAVSFFAGTAIAFADPTPRLPAGHSYSPSEPRLPPLNSRRDKVNSQADVYEAEIYRANRETAITFSNMRIFGRDRLLRGGSSNRPRY</sequence>
<organism evidence="2">
    <name type="scientific">hydrothermal vent metagenome</name>
    <dbReference type="NCBI Taxonomy" id="652676"/>
    <lineage>
        <taxon>unclassified sequences</taxon>
        <taxon>metagenomes</taxon>
        <taxon>ecological metagenomes</taxon>
    </lineage>
</organism>
<accession>A0A3B0R7E8</accession>
<name>A0A3B0R7E8_9ZZZZ</name>
<reference evidence="2" key="1">
    <citation type="submission" date="2018-06" db="EMBL/GenBank/DDBJ databases">
        <authorList>
            <person name="Zhirakovskaya E."/>
        </authorList>
    </citation>
    <scope>NUCLEOTIDE SEQUENCE</scope>
</reference>